<organism evidence="10 11">
    <name type="scientific">Glycine soja</name>
    <name type="common">Wild soybean</name>
    <dbReference type="NCBI Taxonomy" id="3848"/>
    <lineage>
        <taxon>Eukaryota</taxon>
        <taxon>Viridiplantae</taxon>
        <taxon>Streptophyta</taxon>
        <taxon>Embryophyta</taxon>
        <taxon>Tracheophyta</taxon>
        <taxon>Spermatophyta</taxon>
        <taxon>Magnoliopsida</taxon>
        <taxon>eudicotyledons</taxon>
        <taxon>Gunneridae</taxon>
        <taxon>Pentapetalae</taxon>
        <taxon>rosids</taxon>
        <taxon>fabids</taxon>
        <taxon>Fabales</taxon>
        <taxon>Fabaceae</taxon>
        <taxon>Papilionoideae</taxon>
        <taxon>50 kb inversion clade</taxon>
        <taxon>NPAAA clade</taxon>
        <taxon>indigoferoid/millettioid clade</taxon>
        <taxon>Phaseoleae</taxon>
        <taxon>Glycine</taxon>
        <taxon>Glycine subgen. Soja</taxon>
    </lineage>
</organism>
<accession>A0A445GIY6</accession>
<evidence type="ECO:0000256" key="2">
    <source>
        <dbReference type="ARBA" id="ARBA00022448"/>
    </source>
</evidence>
<evidence type="ECO:0000256" key="5">
    <source>
        <dbReference type="ARBA" id="ARBA00022692"/>
    </source>
</evidence>
<evidence type="ECO:0000313" key="10">
    <source>
        <dbReference type="EMBL" id="RZB61181.1"/>
    </source>
</evidence>
<evidence type="ECO:0000256" key="4">
    <source>
        <dbReference type="ARBA" id="ARBA00022519"/>
    </source>
</evidence>
<feature type="region of interest" description="Disordered" evidence="8">
    <location>
        <begin position="68"/>
        <end position="92"/>
    </location>
</feature>
<dbReference type="GO" id="GO:0005886">
    <property type="term" value="C:plasma membrane"/>
    <property type="evidence" value="ECO:0007669"/>
    <property type="project" value="UniProtKB-SubCell"/>
</dbReference>
<gene>
    <name evidence="10" type="ORF">D0Y65_043784</name>
</gene>
<dbReference type="AlphaFoldDB" id="A0A445GIY6"/>
<dbReference type="EMBL" id="QZWG01000016">
    <property type="protein sequence ID" value="RZB61181.1"/>
    <property type="molecule type" value="Genomic_DNA"/>
</dbReference>
<sequence length="234" mass="25356">MLLSKPIFFSYKPFTCPKINGTVHFVGHITNLQTSYKTTIALIFITNGSNAPVTTNFAPCNAITFTTPSPEDNANNGNNANNPTKNEVPDETSKGKSFWGAVGLIIGIVVGPGMLALPSLTIKFGPFPSTIIILASWLYFISSIIIVAELRFDSMGEHGVEEVSFTSLATKTLGSGFGAFVALVYSTLSFSLLVGGLCCWYWIHFLSMVSRSECFACPFLVSSSCWNINFLFSI</sequence>
<keyword evidence="6 9" id="KW-1133">Transmembrane helix</keyword>
<keyword evidence="5 9" id="KW-0812">Transmembrane</keyword>
<keyword evidence="7 9" id="KW-0472">Membrane</keyword>
<evidence type="ECO:0000313" key="11">
    <source>
        <dbReference type="Proteomes" id="UP000289340"/>
    </source>
</evidence>
<feature type="transmembrane region" description="Helical" evidence="9">
    <location>
        <begin position="129"/>
        <end position="148"/>
    </location>
</feature>
<reference evidence="10 11" key="1">
    <citation type="submission" date="2018-09" db="EMBL/GenBank/DDBJ databases">
        <title>A high-quality reference genome of wild soybean provides a powerful tool to mine soybean genomes.</title>
        <authorList>
            <person name="Xie M."/>
            <person name="Chung C.Y.L."/>
            <person name="Li M.-W."/>
            <person name="Wong F.-L."/>
            <person name="Chan T.-F."/>
            <person name="Lam H.-M."/>
        </authorList>
    </citation>
    <scope>NUCLEOTIDE SEQUENCE [LARGE SCALE GENOMIC DNA]</scope>
    <source>
        <strain evidence="11">cv. W05</strain>
        <tissue evidence="10">Hypocotyl of etiolated seedlings</tissue>
    </source>
</reference>
<keyword evidence="3" id="KW-1003">Cell membrane</keyword>
<dbReference type="PANTHER" id="PTHR47715">
    <property type="entry name" value="TRYPTOPHAN/TYROSINE PERMEASE"/>
    <property type="match status" value="1"/>
</dbReference>
<dbReference type="InterPro" id="IPR018227">
    <property type="entry name" value="Amino_acid_transport_2"/>
</dbReference>
<protein>
    <recommendedName>
        <fullName evidence="12">Tyrosine-specific transport protein</fullName>
    </recommendedName>
</protein>
<feature type="compositionally biased region" description="Low complexity" evidence="8">
    <location>
        <begin position="73"/>
        <end position="82"/>
    </location>
</feature>
<feature type="transmembrane region" description="Helical" evidence="9">
    <location>
        <begin position="98"/>
        <end position="117"/>
    </location>
</feature>
<comment type="caution">
    <text evidence="10">The sequence shown here is derived from an EMBL/GenBank/DDBJ whole genome shotgun (WGS) entry which is preliminary data.</text>
</comment>
<dbReference type="PANTHER" id="PTHR47715:SF1">
    <property type="entry name" value="TRYPTOPHAN_TYROSINE PERMEASE"/>
    <property type="match status" value="1"/>
</dbReference>
<dbReference type="GO" id="GO:0003333">
    <property type="term" value="P:amino acid transmembrane transport"/>
    <property type="evidence" value="ECO:0007669"/>
    <property type="project" value="InterPro"/>
</dbReference>
<evidence type="ECO:0000256" key="9">
    <source>
        <dbReference type="SAM" id="Phobius"/>
    </source>
</evidence>
<keyword evidence="2" id="KW-0813">Transport</keyword>
<evidence type="ECO:0000256" key="6">
    <source>
        <dbReference type="ARBA" id="ARBA00022989"/>
    </source>
</evidence>
<keyword evidence="4" id="KW-0997">Cell inner membrane</keyword>
<evidence type="ECO:0000256" key="3">
    <source>
        <dbReference type="ARBA" id="ARBA00022475"/>
    </source>
</evidence>
<name>A0A445GIY6_GLYSO</name>
<evidence type="ECO:0008006" key="12">
    <source>
        <dbReference type="Google" id="ProtNLM"/>
    </source>
</evidence>
<evidence type="ECO:0000256" key="8">
    <source>
        <dbReference type="SAM" id="MobiDB-lite"/>
    </source>
</evidence>
<feature type="transmembrane region" description="Helical" evidence="9">
    <location>
        <begin position="177"/>
        <end position="203"/>
    </location>
</feature>
<keyword evidence="11" id="KW-1185">Reference proteome</keyword>
<comment type="subcellular location">
    <subcellularLocation>
        <location evidence="1">Cell inner membrane</location>
        <topology evidence="1">Multi-pass membrane protein</topology>
    </subcellularLocation>
</comment>
<dbReference type="Proteomes" id="UP000289340">
    <property type="component" value="Chromosome 16"/>
</dbReference>
<evidence type="ECO:0000256" key="1">
    <source>
        <dbReference type="ARBA" id="ARBA00004429"/>
    </source>
</evidence>
<evidence type="ECO:0000256" key="7">
    <source>
        <dbReference type="ARBA" id="ARBA00023136"/>
    </source>
</evidence>
<proteinExistence type="predicted"/>
<dbReference type="Pfam" id="PF03222">
    <property type="entry name" value="Trp_Tyr_perm"/>
    <property type="match status" value="1"/>
</dbReference>